<protein>
    <submittedName>
        <fullName evidence="1">HMW kininogen</fullName>
    </submittedName>
</protein>
<comment type="caution">
    <text evidence="1">The sequence shown here is derived from an EMBL/GenBank/DDBJ whole genome shotgun (WGS) entry which is preliminary data.</text>
</comment>
<name>A0ACB5RUR7_9PEZI</name>
<organism evidence="1 2">
    <name type="scientific">Neofusicoccum parvum</name>
    <dbReference type="NCBI Taxonomy" id="310453"/>
    <lineage>
        <taxon>Eukaryota</taxon>
        <taxon>Fungi</taxon>
        <taxon>Dikarya</taxon>
        <taxon>Ascomycota</taxon>
        <taxon>Pezizomycotina</taxon>
        <taxon>Dothideomycetes</taxon>
        <taxon>Dothideomycetes incertae sedis</taxon>
        <taxon>Botryosphaeriales</taxon>
        <taxon>Botryosphaeriaceae</taxon>
        <taxon>Neofusicoccum</taxon>
    </lineage>
</organism>
<dbReference type="EMBL" id="BSXG01000012">
    <property type="protein sequence ID" value="GME24259.1"/>
    <property type="molecule type" value="Genomic_DNA"/>
</dbReference>
<gene>
    <name evidence="1" type="primary">g4504</name>
    <name evidence="1" type="ORF">NpPPO83_00004504</name>
</gene>
<reference evidence="1" key="1">
    <citation type="submission" date="2024-09" db="EMBL/GenBank/DDBJ databases">
        <title>Draft Genome Sequences of Neofusicoccum parvum.</title>
        <authorList>
            <person name="Ashida A."/>
            <person name="Camagna M."/>
            <person name="Tanaka A."/>
            <person name="Takemoto D."/>
        </authorList>
    </citation>
    <scope>NUCLEOTIDE SEQUENCE</scope>
    <source>
        <strain evidence="1">PPO83</strain>
    </source>
</reference>
<evidence type="ECO:0000313" key="2">
    <source>
        <dbReference type="Proteomes" id="UP001165186"/>
    </source>
</evidence>
<accession>A0ACB5RUR7</accession>
<sequence>MIVIVIVTVIVAVIMTMVMAVAVVVTMAVAVGMAMVMRVRVVMIVIMIVPVAMAVAVAVVMSVSAIMSVCMIMGMAVGSLVGGANVFDPEAWGAVADDSANGIEIPKDVLQCIFGLLVVTEQQPHTSTKAQSICQNVQEDALHVLVAMVVVVVATMSMCVSVTHRSETDNVDYQAKHTNDQELVEAAKLMAFPNALERI</sequence>
<evidence type="ECO:0000313" key="1">
    <source>
        <dbReference type="EMBL" id="GME24259.1"/>
    </source>
</evidence>
<keyword evidence="2" id="KW-1185">Reference proteome</keyword>
<dbReference type="Proteomes" id="UP001165186">
    <property type="component" value="Unassembled WGS sequence"/>
</dbReference>
<proteinExistence type="predicted"/>